<dbReference type="PANTHER" id="PTHR35792">
    <property type="entry name" value="GENERAL STRESS PROTEIN"/>
    <property type="match status" value="1"/>
</dbReference>
<dbReference type="InterPro" id="IPR052928">
    <property type="entry name" value="Desiccation-related_membrane"/>
</dbReference>
<dbReference type="OrthoDB" id="2989636at2"/>
<organism evidence="3 4">
    <name type="scientific">Cytobacillus depressus</name>
    <dbReference type="NCBI Taxonomy" id="1602942"/>
    <lineage>
        <taxon>Bacteria</taxon>
        <taxon>Bacillati</taxon>
        <taxon>Bacillota</taxon>
        <taxon>Bacilli</taxon>
        <taxon>Bacillales</taxon>
        <taxon>Bacillaceae</taxon>
        <taxon>Cytobacillus</taxon>
    </lineage>
</organism>
<evidence type="ECO:0000256" key="1">
    <source>
        <dbReference type="SAM" id="Coils"/>
    </source>
</evidence>
<name>A0A6L3V6R1_9BACI</name>
<sequence length="116" mass="12631">MNSKSFLIGLIVGGAAASISALLTAPHSGRETRENVKANAECIKNQMAELKNQLIALSNSAVSATKEGKEAITALSSDIKTVITEWRHDILPHQQNLQNEIKRIEEAIDNLEKVLK</sequence>
<keyword evidence="1" id="KW-0175">Coiled coil</keyword>
<keyword evidence="4" id="KW-1185">Reference proteome</keyword>
<proteinExistence type="predicted"/>
<gene>
    <name evidence="3" type="ORF">F7731_05770</name>
</gene>
<accession>A0A6L3V6R1</accession>
<evidence type="ECO:0000313" key="3">
    <source>
        <dbReference type="EMBL" id="KAB2337132.1"/>
    </source>
</evidence>
<evidence type="ECO:0000256" key="2">
    <source>
        <dbReference type="SAM" id="SignalP"/>
    </source>
</evidence>
<dbReference type="AlphaFoldDB" id="A0A6L3V6R1"/>
<feature type="coiled-coil region" evidence="1">
    <location>
        <begin position="33"/>
        <end position="67"/>
    </location>
</feature>
<dbReference type="PANTHER" id="PTHR35792:SF3">
    <property type="entry name" value="IG HYPOTHETICAL 17707"/>
    <property type="match status" value="1"/>
</dbReference>
<dbReference type="InterPro" id="IPR024623">
    <property type="entry name" value="YtxH"/>
</dbReference>
<keyword evidence="2" id="KW-0732">Signal</keyword>
<reference evidence="3 4" key="1">
    <citation type="journal article" date="2016" name="Antonie Van Leeuwenhoek">
        <title>Bacillus depressus sp. nov., isolated from soil of a sunflower field.</title>
        <authorList>
            <person name="Wei X."/>
            <person name="Xin D."/>
            <person name="Xin Y."/>
            <person name="Zhang H."/>
            <person name="Wang T."/>
            <person name="Zhang J."/>
        </authorList>
    </citation>
    <scope>NUCLEOTIDE SEQUENCE [LARGE SCALE GENOMIC DNA]</scope>
    <source>
        <strain evidence="3 4">BZ1</strain>
    </source>
</reference>
<dbReference type="Pfam" id="PF12732">
    <property type="entry name" value="YtxH"/>
    <property type="match status" value="1"/>
</dbReference>
<dbReference type="EMBL" id="WBOS01000002">
    <property type="protein sequence ID" value="KAB2337132.1"/>
    <property type="molecule type" value="Genomic_DNA"/>
</dbReference>
<dbReference type="Proteomes" id="UP000481030">
    <property type="component" value="Unassembled WGS sequence"/>
</dbReference>
<feature type="chain" id="PRO_5039171236" evidence="2">
    <location>
        <begin position="18"/>
        <end position="116"/>
    </location>
</feature>
<feature type="signal peptide" evidence="2">
    <location>
        <begin position="1"/>
        <end position="17"/>
    </location>
</feature>
<protein>
    <submittedName>
        <fullName evidence="3">YtxH domain-containing protein</fullName>
    </submittedName>
</protein>
<comment type="caution">
    <text evidence="3">The sequence shown here is derived from an EMBL/GenBank/DDBJ whole genome shotgun (WGS) entry which is preliminary data.</text>
</comment>
<dbReference type="RefSeq" id="WP_151533817.1">
    <property type="nucleotide sequence ID" value="NZ_WBOS01000002.1"/>
</dbReference>
<evidence type="ECO:0000313" key="4">
    <source>
        <dbReference type="Proteomes" id="UP000481030"/>
    </source>
</evidence>